<dbReference type="PANTHER" id="PTHR37984">
    <property type="entry name" value="PROTEIN CBG26694"/>
    <property type="match status" value="1"/>
</dbReference>
<gene>
    <name evidence="2" type="ORF">LOD99_6860</name>
</gene>
<dbReference type="Gene3D" id="3.30.420.10">
    <property type="entry name" value="Ribonuclease H-like superfamily/Ribonuclease H"/>
    <property type="match status" value="1"/>
</dbReference>
<organism evidence="2 3">
    <name type="scientific">Oopsacas minuta</name>
    <dbReference type="NCBI Taxonomy" id="111878"/>
    <lineage>
        <taxon>Eukaryota</taxon>
        <taxon>Metazoa</taxon>
        <taxon>Porifera</taxon>
        <taxon>Hexactinellida</taxon>
        <taxon>Hexasterophora</taxon>
        <taxon>Lyssacinosida</taxon>
        <taxon>Leucopsacidae</taxon>
        <taxon>Oopsacas</taxon>
    </lineage>
</organism>
<dbReference type="GO" id="GO:0015074">
    <property type="term" value="P:DNA integration"/>
    <property type="evidence" value="ECO:0007669"/>
    <property type="project" value="InterPro"/>
</dbReference>
<dbReference type="GO" id="GO:0003676">
    <property type="term" value="F:nucleic acid binding"/>
    <property type="evidence" value="ECO:0007669"/>
    <property type="project" value="InterPro"/>
</dbReference>
<proteinExistence type="predicted"/>
<dbReference type="AlphaFoldDB" id="A0AAV7JJ43"/>
<dbReference type="SUPFAM" id="SSF53098">
    <property type="entry name" value="Ribonuclease H-like"/>
    <property type="match status" value="1"/>
</dbReference>
<evidence type="ECO:0000313" key="2">
    <source>
        <dbReference type="EMBL" id="KAI6648977.1"/>
    </source>
</evidence>
<dbReference type="PROSITE" id="PS50994">
    <property type="entry name" value="INTEGRASE"/>
    <property type="match status" value="1"/>
</dbReference>
<keyword evidence="3" id="KW-1185">Reference proteome</keyword>
<evidence type="ECO:0000313" key="3">
    <source>
        <dbReference type="Proteomes" id="UP001165289"/>
    </source>
</evidence>
<name>A0AAV7JJ43_9METZ</name>
<comment type="caution">
    <text evidence="2">The sequence shown here is derived from an EMBL/GenBank/DDBJ whole genome shotgun (WGS) entry which is preliminary data.</text>
</comment>
<evidence type="ECO:0000259" key="1">
    <source>
        <dbReference type="PROSITE" id="PS50994"/>
    </source>
</evidence>
<dbReference type="EMBL" id="JAKMXF010000323">
    <property type="protein sequence ID" value="KAI6648977.1"/>
    <property type="molecule type" value="Genomic_DNA"/>
</dbReference>
<dbReference type="InterPro" id="IPR001584">
    <property type="entry name" value="Integrase_cat-core"/>
</dbReference>
<sequence length="157" mass="17999">MEVFYEEIVKFLKVGTYPEPDGVSSAKRWNFRRKVSRYFLGEDNTLYKVASCKICLMTATIPKSTKKLQPIQPPSRTWKHLGMDLICDLPVSSEVFKHILVTVCYLSKFVVVRPLKRKPSEEVIQNLQDIYATMGLPDIIQHDKGPEFTSSASDIRT</sequence>
<dbReference type="InterPro" id="IPR012337">
    <property type="entry name" value="RNaseH-like_sf"/>
</dbReference>
<reference evidence="2 3" key="1">
    <citation type="journal article" date="2023" name="BMC Biol.">
        <title>The compact genome of the sponge Oopsacas minuta (Hexactinellida) is lacking key metazoan core genes.</title>
        <authorList>
            <person name="Santini S."/>
            <person name="Schenkelaars Q."/>
            <person name="Jourda C."/>
            <person name="Duchesne M."/>
            <person name="Belahbib H."/>
            <person name="Rocher C."/>
            <person name="Selva M."/>
            <person name="Riesgo A."/>
            <person name="Vervoort M."/>
            <person name="Leys S.P."/>
            <person name="Kodjabachian L."/>
            <person name="Le Bivic A."/>
            <person name="Borchiellini C."/>
            <person name="Claverie J.M."/>
            <person name="Renard E."/>
        </authorList>
    </citation>
    <scope>NUCLEOTIDE SEQUENCE [LARGE SCALE GENOMIC DNA]</scope>
    <source>
        <strain evidence="2">SPO-2</strain>
    </source>
</reference>
<dbReference type="PANTHER" id="PTHR37984:SF5">
    <property type="entry name" value="PROTEIN NYNRIN-LIKE"/>
    <property type="match status" value="1"/>
</dbReference>
<accession>A0AAV7JJ43</accession>
<protein>
    <recommendedName>
        <fullName evidence="1">Integrase catalytic domain-containing protein</fullName>
    </recommendedName>
</protein>
<feature type="domain" description="Integrase catalytic" evidence="1">
    <location>
        <begin position="69"/>
        <end position="157"/>
    </location>
</feature>
<dbReference type="InterPro" id="IPR036397">
    <property type="entry name" value="RNaseH_sf"/>
</dbReference>
<dbReference type="InterPro" id="IPR050951">
    <property type="entry name" value="Retrovirus_Pol_polyprotein"/>
</dbReference>
<dbReference type="Proteomes" id="UP001165289">
    <property type="component" value="Unassembled WGS sequence"/>
</dbReference>